<dbReference type="AlphaFoldDB" id="A0A6G1G4I3"/>
<reference evidence="4" key="3">
    <citation type="submission" date="2025-04" db="UniProtKB">
        <authorList>
            <consortium name="RefSeq"/>
        </authorList>
    </citation>
    <scope>IDENTIFICATION</scope>
    <source>
        <strain evidence="4">CBS 781.70</strain>
    </source>
</reference>
<keyword evidence="3" id="KW-1185">Reference proteome</keyword>
<gene>
    <name evidence="2 4" type="ORF">P152DRAFT_326983</name>
</gene>
<sequence length="64" mass="6563">MAPTSSVCSAAPDSASHSRTVLSHDADTSVLPSGEKAMARTSPEWPSSVCSRTVASLLLRGFAS</sequence>
<accession>A0A6G1G4I3</accession>
<name>A0A6G1G4I3_9PEZI</name>
<evidence type="ECO:0000256" key="1">
    <source>
        <dbReference type="SAM" id="MobiDB-lite"/>
    </source>
</evidence>
<dbReference type="Proteomes" id="UP000504638">
    <property type="component" value="Unplaced"/>
</dbReference>
<reference evidence="4" key="2">
    <citation type="submission" date="2020-04" db="EMBL/GenBank/DDBJ databases">
        <authorList>
            <consortium name="NCBI Genome Project"/>
        </authorList>
    </citation>
    <scope>NUCLEOTIDE SEQUENCE</scope>
    <source>
        <strain evidence="4">CBS 781.70</strain>
    </source>
</reference>
<evidence type="ECO:0000313" key="2">
    <source>
        <dbReference type="EMBL" id="KAF1812820.1"/>
    </source>
</evidence>
<dbReference type="RefSeq" id="XP_033534451.1">
    <property type="nucleotide sequence ID" value="XM_033675247.1"/>
</dbReference>
<organism evidence="2">
    <name type="scientific">Eremomyces bilateralis CBS 781.70</name>
    <dbReference type="NCBI Taxonomy" id="1392243"/>
    <lineage>
        <taxon>Eukaryota</taxon>
        <taxon>Fungi</taxon>
        <taxon>Dikarya</taxon>
        <taxon>Ascomycota</taxon>
        <taxon>Pezizomycotina</taxon>
        <taxon>Dothideomycetes</taxon>
        <taxon>Dothideomycetes incertae sedis</taxon>
        <taxon>Eremomycetales</taxon>
        <taxon>Eremomycetaceae</taxon>
        <taxon>Eremomyces</taxon>
    </lineage>
</organism>
<reference evidence="2 4" key="1">
    <citation type="submission" date="2020-01" db="EMBL/GenBank/DDBJ databases">
        <authorList>
            <consortium name="DOE Joint Genome Institute"/>
            <person name="Haridas S."/>
            <person name="Albert R."/>
            <person name="Binder M."/>
            <person name="Bloem J."/>
            <person name="Labutti K."/>
            <person name="Salamov A."/>
            <person name="Andreopoulos B."/>
            <person name="Baker S.E."/>
            <person name="Barry K."/>
            <person name="Bills G."/>
            <person name="Bluhm B.H."/>
            <person name="Cannon C."/>
            <person name="Castanera R."/>
            <person name="Culley D.E."/>
            <person name="Daum C."/>
            <person name="Ezra D."/>
            <person name="Gonzalez J.B."/>
            <person name="Henrissat B."/>
            <person name="Kuo A."/>
            <person name="Liang C."/>
            <person name="Lipzen A."/>
            <person name="Lutzoni F."/>
            <person name="Magnuson J."/>
            <person name="Mondo S."/>
            <person name="Nolan M."/>
            <person name="Ohm R."/>
            <person name="Pangilinan J."/>
            <person name="Park H.-J."/>
            <person name="Ramirez L."/>
            <person name="Alfaro M."/>
            <person name="Sun H."/>
            <person name="Tritt A."/>
            <person name="Yoshinaga Y."/>
            <person name="Zwiers L.-H."/>
            <person name="Turgeon B.G."/>
            <person name="Goodwin S.B."/>
            <person name="Spatafora J.W."/>
            <person name="Crous P.W."/>
            <person name="Grigoriev I.V."/>
        </authorList>
    </citation>
    <scope>NUCLEOTIDE SEQUENCE</scope>
    <source>
        <strain evidence="2 4">CBS 781.70</strain>
    </source>
</reference>
<evidence type="ECO:0000313" key="4">
    <source>
        <dbReference type="RefSeq" id="XP_033534451.1"/>
    </source>
</evidence>
<dbReference type="GeneID" id="54415817"/>
<feature type="region of interest" description="Disordered" evidence="1">
    <location>
        <begin position="1"/>
        <end position="46"/>
    </location>
</feature>
<protein>
    <submittedName>
        <fullName evidence="2 4">Uncharacterized protein</fullName>
    </submittedName>
</protein>
<dbReference type="OrthoDB" id="3777249at2759"/>
<evidence type="ECO:0000313" key="3">
    <source>
        <dbReference type="Proteomes" id="UP000504638"/>
    </source>
</evidence>
<proteinExistence type="predicted"/>
<dbReference type="EMBL" id="ML975156">
    <property type="protein sequence ID" value="KAF1812820.1"/>
    <property type="molecule type" value="Genomic_DNA"/>
</dbReference>